<sequence length="166" mass="19104">MQSNQRGGSPETPENIKRSMEGGISWIQNTYGSDVERLREKIGYLGIPELILDEQLPDFPTKEALYKSIKIELHRLSRIPKKIREHYDVTSTHGDGNHDVWRFKVALLSVQQKVLEAASTFESFLSGKPDDPDELLLAKLQQIDDLYPRWLEKEKEPKTGEIMEVL</sequence>
<organism evidence="1 2">
    <name type="scientific">Trematosphaeria pertusa</name>
    <dbReference type="NCBI Taxonomy" id="390896"/>
    <lineage>
        <taxon>Eukaryota</taxon>
        <taxon>Fungi</taxon>
        <taxon>Dikarya</taxon>
        <taxon>Ascomycota</taxon>
        <taxon>Pezizomycotina</taxon>
        <taxon>Dothideomycetes</taxon>
        <taxon>Pleosporomycetidae</taxon>
        <taxon>Pleosporales</taxon>
        <taxon>Massarineae</taxon>
        <taxon>Trematosphaeriaceae</taxon>
        <taxon>Trematosphaeria</taxon>
    </lineage>
</organism>
<name>A0A6A6I889_9PLEO</name>
<reference evidence="1" key="1">
    <citation type="journal article" date="2020" name="Stud. Mycol.">
        <title>101 Dothideomycetes genomes: a test case for predicting lifestyles and emergence of pathogens.</title>
        <authorList>
            <person name="Haridas S."/>
            <person name="Albert R."/>
            <person name="Binder M."/>
            <person name="Bloem J."/>
            <person name="Labutti K."/>
            <person name="Salamov A."/>
            <person name="Andreopoulos B."/>
            <person name="Baker S."/>
            <person name="Barry K."/>
            <person name="Bills G."/>
            <person name="Bluhm B."/>
            <person name="Cannon C."/>
            <person name="Castanera R."/>
            <person name="Culley D."/>
            <person name="Daum C."/>
            <person name="Ezra D."/>
            <person name="Gonzalez J."/>
            <person name="Henrissat B."/>
            <person name="Kuo A."/>
            <person name="Liang C."/>
            <person name="Lipzen A."/>
            <person name="Lutzoni F."/>
            <person name="Magnuson J."/>
            <person name="Mondo S."/>
            <person name="Nolan M."/>
            <person name="Ohm R."/>
            <person name="Pangilinan J."/>
            <person name="Park H.-J."/>
            <person name="Ramirez L."/>
            <person name="Alfaro M."/>
            <person name="Sun H."/>
            <person name="Tritt A."/>
            <person name="Yoshinaga Y."/>
            <person name="Zwiers L.-H."/>
            <person name="Turgeon B."/>
            <person name="Goodwin S."/>
            <person name="Spatafora J."/>
            <person name="Crous P."/>
            <person name="Grigoriev I."/>
        </authorList>
    </citation>
    <scope>NUCLEOTIDE SEQUENCE</scope>
    <source>
        <strain evidence="1">CBS 122368</strain>
    </source>
</reference>
<protein>
    <submittedName>
        <fullName evidence="1">Uncharacterized protein</fullName>
    </submittedName>
</protein>
<accession>A0A6A6I889</accession>
<dbReference type="GeneID" id="54587023"/>
<keyword evidence="2" id="KW-1185">Reference proteome</keyword>
<dbReference type="AlphaFoldDB" id="A0A6A6I889"/>
<evidence type="ECO:0000313" key="1">
    <source>
        <dbReference type="EMBL" id="KAF2246298.1"/>
    </source>
</evidence>
<gene>
    <name evidence="1" type="ORF">BU26DRAFT_567786</name>
</gene>
<evidence type="ECO:0000313" key="2">
    <source>
        <dbReference type="Proteomes" id="UP000800094"/>
    </source>
</evidence>
<dbReference type="RefSeq" id="XP_033681302.1">
    <property type="nucleotide sequence ID" value="XM_033833693.1"/>
</dbReference>
<dbReference type="Proteomes" id="UP000800094">
    <property type="component" value="Unassembled WGS sequence"/>
</dbReference>
<proteinExistence type="predicted"/>
<dbReference type="EMBL" id="ML987199">
    <property type="protein sequence ID" value="KAF2246298.1"/>
    <property type="molecule type" value="Genomic_DNA"/>
</dbReference>